<evidence type="ECO:0000256" key="2">
    <source>
        <dbReference type="ARBA" id="ARBA00008156"/>
    </source>
</evidence>
<dbReference type="GO" id="GO:0016491">
    <property type="term" value="F:oxidoreductase activity"/>
    <property type="evidence" value="ECO:0007669"/>
    <property type="project" value="UniProtKB-KW"/>
</dbReference>
<gene>
    <name evidence="6" type="ORF">C8D95_1083</name>
</gene>
<feature type="domain" description="Pyrrolo-quinoline quinone repeat" evidence="5">
    <location>
        <begin position="51"/>
        <end position="371"/>
    </location>
</feature>
<dbReference type="PANTHER" id="PTHR32303:SF20">
    <property type="entry name" value="QUINOPROTEIN ETHANOL DEHYDROGENASE"/>
    <property type="match status" value="1"/>
</dbReference>
<evidence type="ECO:0000313" key="7">
    <source>
        <dbReference type="Proteomes" id="UP000245390"/>
    </source>
</evidence>
<comment type="similarity">
    <text evidence="2">Belongs to the bacterial PQQ dehydrogenase family.</text>
</comment>
<dbReference type="InterPro" id="IPR011047">
    <property type="entry name" value="Quinoprotein_ADH-like_sf"/>
</dbReference>
<evidence type="ECO:0000259" key="5">
    <source>
        <dbReference type="Pfam" id="PF01011"/>
    </source>
</evidence>
<name>A0A316G2U1_9RHOB</name>
<comment type="cofactor">
    <cofactor evidence="1">
        <name>pyrroloquinoline quinone</name>
        <dbReference type="ChEBI" id="CHEBI:58442"/>
    </cofactor>
</comment>
<dbReference type="SMART" id="SM00564">
    <property type="entry name" value="PQQ"/>
    <property type="match status" value="7"/>
</dbReference>
<dbReference type="Proteomes" id="UP000245390">
    <property type="component" value="Unassembled WGS sequence"/>
</dbReference>
<comment type="caution">
    <text evidence="6">The sequence shown here is derived from an EMBL/GenBank/DDBJ whole genome shotgun (WGS) entry which is preliminary data.</text>
</comment>
<feature type="chain" id="PRO_5016378307" evidence="4">
    <location>
        <begin position="27"/>
        <end position="582"/>
    </location>
</feature>
<reference evidence="6 7" key="1">
    <citation type="submission" date="2018-05" db="EMBL/GenBank/DDBJ databases">
        <title>Genomic Encyclopedia of Type Strains, Phase IV (KMG-IV): sequencing the most valuable type-strain genomes for metagenomic binning, comparative biology and taxonomic classification.</title>
        <authorList>
            <person name="Goeker M."/>
        </authorList>
    </citation>
    <scope>NUCLEOTIDE SEQUENCE [LARGE SCALE GENOMIC DNA]</scope>
    <source>
        <strain evidence="6 7">DSM 103371</strain>
    </source>
</reference>
<protein>
    <submittedName>
        <fullName evidence="6">Alcohol dehydrogenase (Cytochrome c)</fullName>
    </submittedName>
</protein>
<dbReference type="InterPro" id="IPR002372">
    <property type="entry name" value="PQQ_rpt_dom"/>
</dbReference>
<dbReference type="Pfam" id="PF01011">
    <property type="entry name" value="PQQ"/>
    <property type="match status" value="2"/>
</dbReference>
<feature type="domain" description="Pyrrolo-quinoline quinone repeat" evidence="5">
    <location>
        <begin position="476"/>
        <end position="545"/>
    </location>
</feature>
<dbReference type="PANTHER" id="PTHR32303">
    <property type="entry name" value="QUINOPROTEIN ALCOHOL DEHYDROGENASE (CYTOCHROME C)"/>
    <property type="match status" value="1"/>
</dbReference>
<dbReference type="Gene3D" id="2.140.10.10">
    <property type="entry name" value="Quinoprotein alcohol dehydrogenase-like superfamily"/>
    <property type="match status" value="1"/>
</dbReference>
<dbReference type="InterPro" id="IPR018391">
    <property type="entry name" value="PQQ_b-propeller_rpt"/>
</dbReference>
<keyword evidence="3" id="KW-0560">Oxidoreductase</keyword>
<dbReference type="AlphaFoldDB" id="A0A316G2U1"/>
<keyword evidence="7" id="KW-1185">Reference proteome</keyword>
<accession>A0A316G2U1</accession>
<proteinExistence type="inferred from homology"/>
<evidence type="ECO:0000256" key="3">
    <source>
        <dbReference type="ARBA" id="ARBA00023002"/>
    </source>
</evidence>
<evidence type="ECO:0000256" key="1">
    <source>
        <dbReference type="ARBA" id="ARBA00001931"/>
    </source>
</evidence>
<keyword evidence="4" id="KW-0732">Signal</keyword>
<dbReference type="SUPFAM" id="SSF50998">
    <property type="entry name" value="Quinoprotein alcohol dehydrogenase-like"/>
    <property type="match status" value="1"/>
</dbReference>
<evidence type="ECO:0000313" key="6">
    <source>
        <dbReference type="EMBL" id="PWK55128.1"/>
    </source>
</evidence>
<feature type="signal peptide" evidence="4">
    <location>
        <begin position="1"/>
        <end position="26"/>
    </location>
</feature>
<evidence type="ECO:0000256" key="4">
    <source>
        <dbReference type="SAM" id="SignalP"/>
    </source>
</evidence>
<organism evidence="6 7">
    <name type="scientific">Silicimonas algicola</name>
    <dbReference type="NCBI Taxonomy" id="1826607"/>
    <lineage>
        <taxon>Bacteria</taxon>
        <taxon>Pseudomonadati</taxon>
        <taxon>Pseudomonadota</taxon>
        <taxon>Alphaproteobacteria</taxon>
        <taxon>Rhodobacterales</taxon>
        <taxon>Paracoccaceae</taxon>
    </lineage>
</organism>
<dbReference type="EMBL" id="QGGV01000008">
    <property type="protein sequence ID" value="PWK55128.1"/>
    <property type="molecule type" value="Genomic_DNA"/>
</dbReference>
<sequence>MTYFKLRSVLLTATALTAGMSATTLAAQENPIDKVSPVTDEMLLNPPDGDWLMWRRTYNGWGYSPLDQINKENVGDLQLAWSWAMTPGRTQETPLVHDGIIYIQNSDQTIQALDGASGDLIWEYQYDLPDDVEPRGVRNKAIYQDKLIVATRDAHLIALDTKTGQLVWDKTVANHTFGYNFTSGPMVVNGVIVQGMTGCGGGQPGGCFFTGHDVNTGEEIWRINTIAQGDSPESNTWNGVPVESRYGASAWIPGTYDPEQNLIFAGVGQPYPWNTEIAGLTPPSSDPNVTNEALYTNSTLAIDPSNGELKWYHQHLPTDSLDLDYVYERLLIDLPVDGTTRKMAVTTGKIGIIEALDRETGEYLWDVETVPQNVVLSIDPETGDKTINPEVIPVIGETTFNCPADPGGRAWQATAYSPRTEALYLPTVEFCSNTTVNPLDPGAIYTGGGLQTYSRVEHPDGDGNIGQVRAINLNDRSEMWQYRQRPPVTSSTLPTGGGLVFVGSLDRKFMAFDDETGEKLWESGKLSSSLESFPITYEAGGKQYVAITANFASGLGRLASLTPEVKLPANDPITLFVFALPD</sequence>